<dbReference type="InterPro" id="IPR027417">
    <property type="entry name" value="P-loop_NTPase"/>
</dbReference>
<dbReference type="CDD" id="cd03255">
    <property type="entry name" value="ABC_MJ0796_LolCDE_FtsE"/>
    <property type="match status" value="1"/>
</dbReference>
<dbReference type="FunFam" id="3.40.50.300:FF:000032">
    <property type="entry name" value="Export ABC transporter ATP-binding protein"/>
    <property type="match status" value="1"/>
</dbReference>
<dbReference type="GO" id="GO:0016887">
    <property type="term" value="F:ATP hydrolysis activity"/>
    <property type="evidence" value="ECO:0007669"/>
    <property type="project" value="InterPro"/>
</dbReference>
<name>A0A329U201_9FIRM</name>
<evidence type="ECO:0000313" key="5">
    <source>
        <dbReference type="EMBL" id="RAW54986.1"/>
    </source>
</evidence>
<dbReference type="PROSITE" id="PS50893">
    <property type="entry name" value="ABC_TRANSPORTER_2"/>
    <property type="match status" value="1"/>
</dbReference>
<evidence type="ECO:0000259" key="4">
    <source>
        <dbReference type="PROSITE" id="PS50893"/>
    </source>
</evidence>
<dbReference type="PANTHER" id="PTHR24220:SF86">
    <property type="entry name" value="ABC TRANSPORTER ABCH.1"/>
    <property type="match status" value="1"/>
</dbReference>
<dbReference type="InterPro" id="IPR017911">
    <property type="entry name" value="MacB-like_ATP-bd"/>
</dbReference>
<dbReference type="GO" id="GO:0005524">
    <property type="term" value="F:ATP binding"/>
    <property type="evidence" value="ECO:0007669"/>
    <property type="project" value="UniProtKB-KW"/>
</dbReference>
<evidence type="ECO:0000313" key="6">
    <source>
        <dbReference type="Proteomes" id="UP000251144"/>
    </source>
</evidence>
<feature type="domain" description="ABC transporter" evidence="4">
    <location>
        <begin position="5"/>
        <end position="243"/>
    </location>
</feature>
<keyword evidence="1" id="KW-0813">Transport</keyword>
<organism evidence="5 6">
    <name type="scientific">Faecalibacterium prausnitzii</name>
    <dbReference type="NCBI Taxonomy" id="853"/>
    <lineage>
        <taxon>Bacteria</taxon>
        <taxon>Bacillati</taxon>
        <taxon>Bacillota</taxon>
        <taxon>Clostridia</taxon>
        <taxon>Eubacteriales</taxon>
        <taxon>Oscillospiraceae</taxon>
        <taxon>Faecalibacterium</taxon>
    </lineage>
</organism>
<gene>
    <name evidence="5" type="ORF">C4N26_03220</name>
</gene>
<keyword evidence="2" id="KW-0547">Nucleotide-binding</keyword>
<dbReference type="InterPro" id="IPR003439">
    <property type="entry name" value="ABC_transporter-like_ATP-bd"/>
</dbReference>
<dbReference type="AlphaFoldDB" id="A0A329U201"/>
<dbReference type="SUPFAM" id="SSF52540">
    <property type="entry name" value="P-loop containing nucleoside triphosphate hydrolases"/>
    <property type="match status" value="1"/>
</dbReference>
<dbReference type="RefSeq" id="WP_158400310.1">
    <property type="nucleotide sequence ID" value="NZ_DAWDHA010000002.1"/>
</dbReference>
<dbReference type="InterPro" id="IPR015854">
    <property type="entry name" value="ABC_transpr_LolD-like"/>
</dbReference>
<proteinExistence type="predicted"/>
<dbReference type="PROSITE" id="PS00211">
    <property type="entry name" value="ABC_TRANSPORTER_1"/>
    <property type="match status" value="1"/>
</dbReference>
<evidence type="ECO:0000256" key="1">
    <source>
        <dbReference type="ARBA" id="ARBA00022448"/>
    </source>
</evidence>
<dbReference type="GO" id="GO:0098796">
    <property type="term" value="C:membrane protein complex"/>
    <property type="evidence" value="ECO:0007669"/>
    <property type="project" value="UniProtKB-ARBA"/>
</dbReference>
<evidence type="ECO:0000256" key="3">
    <source>
        <dbReference type="ARBA" id="ARBA00022840"/>
    </source>
</evidence>
<dbReference type="InterPro" id="IPR017871">
    <property type="entry name" value="ABC_transporter-like_CS"/>
</dbReference>
<dbReference type="OrthoDB" id="9802264at2"/>
<protein>
    <submittedName>
        <fullName evidence="5">Macrolide ABC transporter ATP-binding protein</fullName>
    </submittedName>
</protein>
<keyword evidence="3 5" id="KW-0067">ATP-binding</keyword>
<dbReference type="EMBL" id="PRLB01000002">
    <property type="protein sequence ID" value="RAW54986.1"/>
    <property type="molecule type" value="Genomic_DNA"/>
</dbReference>
<dbReference type="Gene3D" id="3.40.50.300">
    <property type="entry name" value="P-loop containing nucleotide triphosphate hydrolases"/>
    <property type="match status" value="1"/>
</dbReference>
<dbReference type="PANTHER" id="PTHR24220">
    <property type="entry name" value="IMPORT ATP-BINDING PROTEIN"/>
    <property type="match status" value="1"/>
</dbReference>
<dbReference type="GO" id="GO:0022857">
    <property type="term" value="F:transmembrane transporter activity"/>
    <property type="evidence" value="ECO:0007669"/>
    <property type="project" value="TreeGrafter"/>
</dbReference>
<dbReference type="Proteomes" id="UP000251144">
    <property type="component" value="Unassembled WGS sequence"/>
</dbReference>
<sequence length="252" mass="27244">MSTLIEFDGVCKYYQMGDTLVKAADHVSFKINKGEFVAIVGQSGSGKSTCMNIIGCLDVPTEGTYLLDGKDVGKMSRRELAHIRNEKLGFIFQQYNLLPKLTLLENVEVPLVYAGIPAAQRHATAKAALERVGLGNKLKNLPNQLSGGQQQRVSIARALARGPAVILADEPTGALDSHTSREVLGMLQDLHKQGNTVVLITHDNSIAVQAERIIRLEDGRVVYDGDAHAPEAVVQPNFMMAEPKAGEEGTQA</sequence>
<reference evidence="5 6" key="1">
    <citation type="submission" date="2018-02" db="EMBL/GenBank/DDBJ databases">
        <title>Complete genome sequencing of Faecalibacterium prausnitzii strains isolated from the human gut.</title>
        <authorList>
            <person name="Fitzgerald B.C."/>
            <person name="Shkoporov A.N."/>
            <person name="Ross P.R."/>
            <person name="Hill C."/>
        </authorList>
    </citation>
    <scope>NUCLEOTIDE SEQUENCE [LARGE SCALE GENOMIC DNA]</scope>
    <source>
        <strain evidence="5 6">APC942/32-1</strain>
    </source>
</reference>
<dbReference type="InterPro" id="IPR003593">
    <property type="entry name" value="AAA+_ATPase"/>
</dbReference>
<dbReference type="Pfam" id="PF00005">
    <property type="entry name" value="ABC_tran"/>
    <property type="match status" value="1"/>
</dbReference>
<comment type="caution">
    <text evidence="5">The sequence shown here is derived from an EMBL/GenBank/DDBJ whole genome shotgun (WGS) entry which is preliminary data.</text>
</comment>
<accession>A0A329U201</accession>
<dbReference type="SMART" id="SM00382">
    <property type="entry name" value="AAA"/>
    <property type="match status" value="1"/>
</dbReference>
<dbReference type="GO" id="GO:0005886">
    <property type="term" value="C:plasma membrane"/>
    <property type="evidence" value="ECO:0007669"/>
    <property type="project" value="TreeGrafter"/>
</dbReference>
<evidence type="ECO:0000256" key="2">
    <source>
        <dbReference type="ARBA" id="ARBA00022741"/>
    </source>
</evidence>